<evidence type="ECO:0000256" key="2">
    <source>
        <dbReference type="SAM" id="MobiDB-lite"/>
    </source>
</evidence>
<feature type="domain" description="DDE-1" evidence="3">
    <location>
        <begin position="213"/>
        <end position="368"/>
    </location>
</feature>
<dbReference type="AlphaFoldDB" id="A0AAV1M9H6"/>
<evidence type="ECO:0000256" key="1">
    <source>
        <dbReference type="ARBA" id="ARBA00004123"/>
    </source>
</evidence>
<dbReference type="EMBL" id="CAVLGL010000148">
    <property type="protein sequence ID" value="CAK1603009.1"/>
    <property type="molecule type" value="Genomic_DNA"/>
</dbReference>
<dbReference type="InterPro" id="IPR050863">
    <property type="entry name" value="CenT-Element_Derived"/>
</dbReference>
<dbReference type="InterPro" id="IPR036397">
    <property type="entry name" value="RNaseH_sf"/>
</dbReference>
<protein>
    <recommendedName>
        <fullName evidence="3">DDE-1 domain-containing protein</fullName>
    </recommendedName>
</protein>
<keyword evidence="6" id="KW-1185">Reference proteome</keyword>
<comment type="caution">
    <text evidence="5">The sequence shown here is derived from an EMBL/GenBank/DDBJ whole genome shotgun (WGS) entry which is preliminary data.</text>
</comment>
<proteinExistence type="predicted"/>
<dbReference type="Proteomes" id="UP001314205">
    <property type="component" value="Unassembled WGS sequence"/>
</dbReference>
<gene>
    <name evidence="4" type="ORF">PARMNEM_LOCUS21430</name>
    <name evidence="5" type="ORF">PARMNEM_LOCUS21431</name>
</gene>
<dbReference type="PANTHER" id="PTHR19303">
    <property type="entry name" value="TRANSPOSON"/>
    <property type="match status" value="1"/>
</dbReference>
<feature type="compositionally biased region" description="Basic and acidic residues" evidence="2">
    <location>
        <begin position="500"/>
        <end position="528"/>
    </location>
</feature>
<dbReference type="InterPro" id="IPR004875">
    <property type="entry name" value="DDE_SF_endonuclease_dom"/>
</dbReference>
<evidence type="ECO:0000313" key="5">
    <source>
        <dbReference type="EMBL" id="CAK1603009.1"/>
    </source>
</evidence>
<name>A0AAV1M9H6_9NEOP</name>
<evidence type="ECO:0000313" key="6">
    <source>
        <dbReference type="Proteomes" id="UP001314205"/>
    </source>
</evidence>
<feature type="compositionally biased region" description="Basic residues" evidence="2">
    <location>
        <begin position="477"/>
        <end position="492"/>
    </location>
</feature>
<dbReference type="Gene3D" id="3.30.420.10">
    <property type="entry name" value="Ribonuclease H-like superfamily/Ribonuclease H"/>
    <property type="match status" value="1"/>
</dbReference>
<dbReference type="EMBL" id="CAVLGL010000148">
    <property type="protein sequence ID" value="CAK1603008.1"/>
    <property type="molecule type" value="Genomic_DNA"/>
</dbReference>
<reference evidence="5 6" key="1">
    <citation type="submission" date="2023-11" db="EMBL/GenBank/DDBJ databases">
        <authorList>
            <person name="Hedman E."/>
            <person name="Englund M."/>
            <person name="Stromberg M."/>
            <person name="Nyberg Akerstrom W."/>
            <person name="Nylinder S."/>
            <person name="Jareborg N."/>
            <person name="Kallberg Y."/>
            <person name="Kronander E."/>
        </authorList>
    </citation>
    <scope>NUCLEOTIDE SEQUENCE [LARGE SCALE GENOMIC DNA]</scope>
</reference>
<comment type="subcellular location">
    <subcellularLocation>
        <location evidence="1">Nucleus</location>
    </subcellularLocation>
</comment>
<organism evidence="5 6">
    <name type="scientific">Parnassius mnemosyne</name>
    <name type="common">clouded apollo</name>
    <dbReference type="NCBI Taxonomy" id="213953"/>
    <lineage>
        <taxon>Eukaryota</taxon>
        <taxon>Metazoa</taxon>
        <taxon>Ecdysozoa</taxon>
        <taxon>Arthropoda</taxon>
        <taxon>Hexapoda</taxon>
        <taxon>Insecta</taxon>
        <taxon>Pterygota</taxon>
        <taxon>Neoptera</taxon>
        <taxon>Endopterygota</taxon>
        <taxon>Lepidoptera</taxon>
        <taxon>Glossata</taxon>
        <taxon>Ditrysia</taxon>
        <taxon>Papilionoidea</taxon>
        <taxon>Papilionidae</taxon>
        <taxon>Parnassiinae</taxon>
        <taxon>Parnassini</taxon>
        <taxon>Parnassius</taxon>
        <taxon>Driopa</taxon>
    </lineage>
</organism>
<dbReference type="Pfam" id="PF03184">
    <property type="entry name" value="DDE_1"/>
    <property type="match status" value="1"/>
</dbReference>
<accession>A0AAV1M9H6</accession>
<sequence length="705" mass="79949">MPRKTQKVNPGVRRYGLKSNYTSETLEEALSKIRSGAMSRLAASKFYKIPAVTLFYKLKSKHIKPVGKPVTFSKDEETSFKAHLLLLSDLGIPISMMDFRFVVKNYLDTNNITKPQFKNNLPGYEWGVLFLERNPELKTKIAYNISRKRAQVTREMVEEFFKHIKTEIEGVPPENIYNMDESGFHDDPGKKKLLFRRDSRHPEVIKNTSKSCYTVVFCANAGGEVLPPFFIFKGKRLWSDWLFQAPSGSRMAVSESGWIDSSIFEEWLERHFIPHVDKQNGKKVLLCDNLSAHISPKALRLCSEHNITFICLLPNSTHLLQPLDVGYFSGLKTSWRKVLNDYRQTNKGKKVQALPKPLFAQLLKKSLNNIEGTSSDNVKAGYQSCGLQPFSPSTVLNKLPRYTSQADVCDSIGTSFINYIEEIRQGDLHVKKGRKFQLPVTAGKSVSAEEVEKYYEERDNTNKSIGLKGAESDAQTKKKGRPLGSKNKKKKKINNDTEEEKNKDFDRDQIKNGEAEDTITEKNSDNKSEKIERKVVIVEALVHQPPKLSKTSADDLSNAFENQVMAEDMIQEESPDLDIGSEVILIDEDIIEEYIVDEKSGELKGVTTEKCTGKGDVKVPKLKEGTYCVFREEGSLFPGRIQKLRPLKVSVLQKNFLGGWSWPSKADICQIDEANIISILKEQQLSKKGGQLFIEDEILLLQWGV</sequence>
<evidence type="ECO:0000259" key="3">
    <source>
        <dbReference type="Pfam" id="PF03184"/>
    </source>
</evidence>
<evidence type="ECO:0000313" key="4">
    <source>
        <dbReference type="EMBL" id="CAK1603008.1"/>
    </source>
</evidence>
<feature type="region of interest" description="Disordered" evidence="2">
    <location>
        <begin position="455"/>
        <end position="528"/>
    </location>
</feature>
<dbReference type="SUPFAM" id="SSF46689">
    <property type="entry name" value="Homeodomain-like"/>
    <property type="match status" value="1"/>
</dbReference>
<dbReference type="GO" id="GO:0005634">
    <property type="term" value="C:nucleus"/>
    <property type="evidence" value="ECO:0007669"/>
    <property type="project" value="UniProtKB-SubCell"/>
</dbReference>
<dbReference type="GO" id="GO:0003677">
    <property type="term" value="F:DNA binding"/>
    <property type="evidence" value="ECO:0007669"/>
    <property type="project" value="TreeGrafter"/>
</dbReference>
<dbReference type="PANTHER" id="PTHR19303:SF74">
    <property type="entry name" value="POGO TRANSPOSABLE ELEMENT WITH KRAB DOMAIN"/>
    <property type="match status" value="1"/>
</dbReference>
<dbReference type="Gene3D" id="1.10.10.60">
    <property type="entry name" value="Homeodomain-like"/>
    <property type="match status" value="1"/>
</dbReference>
<dbReference type="InterPro" id="IPR009057">
    <property type="entry name" value="Homeodomain-like_sf"/>
</dbReference>